<dbReference type="KEGG" id="vg:41701885"/>
<dbReference type="OrthoDB" id="23377at10239"/>
<evidence type="ECO:0000313" key="2">
    <source>
        <dbReference type="Proteomes" id="UP000290583"/>
    </source>
</evidence>
<dbReference type="InterPro" id="IPR008891">
    <property type="entry name" value="Viral_NABP"/>
</dbReference>
<evidence type="ECO:0000313" key="1">
    <source>
        <dbReference type="EMBL" id="AVI69650.1"/>
    </source>
</evidence>
<protein>
    <submittedName>
        <fullName evidence="1">RNA binding protein</fullName>
    </submittedName>
</protein>
<organism evidence="1 2">
    <name type="scientific">Grapevine virus J</name>
    <dbReference type="NCBI Taxonomy" id="2093496"/>
    <lineage>
        <taxon>Viruses</taxon>
        <taxon>Riboviria</taxon>
        <taxon>Orthornavirae</taxon>
        <taxon>Kitrinoviricota</taxon>
        <taxon>Alsuviricetes</taxon>
        <taxon>Tymovirales</taxon>
        <taxon>Betaflexiviridae</taxon>
        <taxon>Trivirinae</taxon>
        <taxon>Vitivirus</taxon>
        <taxon>Vitivirus jeivitis</taxon>
    </lineage>
</organism>
<name>A0A2P1BXX1_9VIRU</name>
<dbReference type="RefSeq" id="YP_009551971.1">
    <property type="nucleotide sequence ID" value="NC_040564.1"/>
</dbReference>
<proteinExistence type="predicted"/>
<dbReference type="GeneID" id="41701885"/>
<accession>A0A2P1BXX1</accession>
<dbReference type="Pfam" id="PF05515">
    <property type="entry name" value="Viral_NABP"/>
    <property type="match status" value="1"/>
</dbReference>
<reference evidence="1 2" key="1">
    <citation type="submission" date="2017-12" db="EMBL/GenBank/DDBJ databases">
        <title>Genomic characterization of Grapevine virus J, a novel virus identified in grapevine.</title>
        <authorList>
            <person name="Diaz-Lara A."/>
            <person name="Al Rwahnih M."/>
        </authorList>
    </citation>
    <scope>NUCLEOTIDE SEQUENCE [LARGE SCALE GENOMIC DNA]</scope>
    <source>
        <strain evidence="1">KS</strain>
    </source>
</reference>
<keyword evidence="2" id="KW-1185">Reference proteome</keyword>
<sequence>MDDPSFLAGRSSYAKARRRRRMNVCKCGAIMHNNPDCKSSSLGSRKTDRLEFVKRGRVALWGETPVYKTWVRWCEQEYGIYNYDSDESDVDAIGDAKIHPINE</sequence>
<dbReference type="EMBL" id="MG637048">
    <property type="protein sequence ID" value="AVI69650.1"/>
    <property type="molecule type" value="Genomic_RNA"/>
</dbReference>
<dbReference type="Proteomes" id="UP000290583">
    <property type="component" value="Genome"/>
</dbReference>